<evidence type="ECO:0000256" key="1">
    <source>
        <dbReference type="ARBA" id="ARBA00004141"/>
    </source>
</evidence>
<dbReference type="InterPro" id="IPR020846">
    <property type="entry name" value="MFS_dom"/>
</dbReference>
<dbReference type="FunFam" id="1.20.1720.10:FF:000012">
    <property type="entry name" value="MFS toxin efflux pump (AflT)"/>
    <property type="match status" value="1"/>
</dbReference>
<evidence type="ECO:0000259" key="8">
    <source>
        <dbReference type="PROSITE" id="PS50850"/>
    </source>
</evidence>
<feature type="region of interest" description="Disordered" evidence="6">
    <location>
        <begin position="1"/>
        <end position="54"/>
    </location>
</feature>
<evidence type="ECO:0000256" key="4">
    <source>
        <dbReference type="ARBA" id="ARBA00022989"/>
    </source>
</evidence>
<feature type="compositionally biased region" description="Polar residues" evidence="6">
    <location>
        <begin position="1"/>
        <end position="14"/>
    </location>
</feature>
<dbReference type="VEuPathDB" id="FungiDB:EYZ11_001177"/>
<feature type="transmembrane region" description="Helical" evidence="7">
    <location>
        <begin position="258"/>
        <end position="279"/>
    </location>
</feature>
<reference evidence="9 10" key="1">
    <citation type="submission" date="2019-03" db="EMBL/GenBank/DDBJ databases">
        <title>The genome sequence of a newly discovered highly antifungal drug resistant Aspergillus species, Aspergillus tanneri NIH 1004.</title>
        <authorList>
            <person name="Mounaud S."/>
            <person name="Singh I."/>
            <person name="Joardar V."/>
            <person name="Pakala S."/>
            <person name="Pakala S."/>
            <person name="Venepally P."/>
            <person name="Hoover J."/>
            <person name="Nierman W."/>
            <person name="Chung J."/>
            <person name="Losada L."/>
        </authorList>
    </citation>
    <scope>NUCLEOTIDE SEQUENCE [LARGE SCALE GENOMIC DNA]</scope>
    <source>
        <strain evidence="9 10">NIH1004</strain>
    </source>
</reference>
<dbReference type="PROSITE" id="PS50850">
    <property type="entry name" value="MFS"/>
    <property type="match status" value="1"/>
</dbReference>
<evidence type="ECO:0000313" key="9">
    <source>
        <dbReference type="EMBL" id="THC99365.1"/>
    </source>
</evidence>
<evidence type="ECO:0000256" key="2">
    <source>
        <dbReference type="ARBA" id="ARBA00007520"/>
    </source>
</evidence>
<comment type="subcellular location">
    <subcellularLocation>
        <location evidence="1">Membrane</location>
        <topology evidence="1">Multi-pass membrane protein</topology>
    </subcellularLocation>
</comment>
<feature type="transmembrane region" description="Helical" evidence="7">
    <location>
        <begin position="128"/>
        <end position="148"/>
    </location>
</feature>
<dbReference type="PANTHER" id="PTHR23501">
    <property type="entry name" value="MAJOR FACILITATOR SUPERFAMILY"/>
    <property type="match status" value="1"/>
</dbReference>
<dbReference type="AlphaFoldDB" id="A0A4S3JVD2"/>
<feature type="transmembrane region" description="Helical" evidence="7">
    <location>
        <begin position="101"/>
        <end position="121"/>
    </location>
</feature>
<evidence type="ECO:0000256" key="5">
    <source>
        <dbReference type="ARBA" id="ARBA00023136"/>
    </source>
</evidence>
<dbReference type="InterPro" id="IPR036259">
    <property type="entry name" value="MFS_trans_sf"/>
</dbReference>
<dbReference type="FunFam" id="1.20.1250.20:FF:000196">
    <property type="entry name" value="MFS toxin efflux pump (AflT)"/>
    <property type="match status" value="1"/>
</dbReference>
<dbReference type="Pfam" id="PF07690">
    <property type="entry name" value="MFS_1"/>
    <property type="match status" value="1"/>
</dbReference>
<comment type="caution">
    <text evidence="9">The sequence shown here is derived from an EMBL/GenBank/DDBJ whole genome shotgun (WGS) entry which is preliminary data.</text>
</comment>
<feature type="transmembrane region" description="Helical" evidence="7">
    <location>
        <begin position="363"/>
        <end position="383"/>
    </location>
</feature>
<feature type="transmembrane region" description="Helical" evidence="7">
    <location>
        <begin position="285"/>
        <end position="310"/>
    </location>
</feature>
<evidence type="ECO:0000256" key="7">
    <source>
        <dbReference type="SAM" id="Phobius"/>
    </source>
</evidence>
<feature type="transmembrane region" description="Helical" evidence="7">
    <location>
        <begin position="61"/>
        <end position="81"/>
    </location>
</feature>
<name>A0A4S3JVD2_9EURO</name>
<dbReference type="Proteomes" id="UP000308092">
    <property type="component" value="Unassembled WGS sequence"/>
</dbReference>
<gene>
    <name evidence="9" type="ORF">EYZ11_001177</name>
</gene>
<accession>A0A4S3JVD2</accession>
<dbReference type="PANTHER" id="PTHR23501:SF153">
    <property type="entry name" value="AFLATOXIN EFFLUX PUMP, PUTATIVE-RELATED"/>
    <property type="match status" value="1"/>
</dbReference>
<protein>
    <recommendedName>
        <fullName evidence="8">Major facilitator superfamily (MFS) profile domain-containing protein</fullName>
    </recommendedName>
</protein>
<feature type="transmembrane region" description="Helical" evidence="7">
    <location>
        <begin position="390"/>
        <end position="408"/>
    </location>
</feature>
<dbReference type="GO" id="GO:0022857">
    <property type="term" value="F:transmembrane transporter activity"/>
    <property type="evidence" value="ECO:0007669"/>
    <property type="project" value="InterPro"/>
</dbReference>
<feature type="transmembrane region" description="Helical" evidence="7">
    <location>
        <begin position="454"/>
        <end position="473"/>
    </location>
</feature>
<dbReference type="GO" id="GO:0005886">
    <property type="term" value="C:plasma membrane"/>
    <property type="evidence" value="ECO:0007669"/>
    <property type="project" value="TreeGrafter"/>
</dbReference>
<dbReference type="SUPFAM" id="SSF103473">
    <property type="entry name" value="MFS general substrate transporter"/>
    <property type="match status" value="1"/>
</dbReference>
<keyword evidence="5 7" id="KW-0472">Membrane</keyword>
<sequence>MPPPRTSTSDSTKLATIDAPELTNEHSEITTDTSVKDEGPAKSGGPPGPPGPPENQSTLRVVCLIVSAFVAMFLVALDRTIISTAIPKITDEFNSFDDVGWYGSAYLLTCCAFQLLFGKLYKLFSVRIVFLASILVFEVASAICGAAPNSVAFIVGRAICGVGAAGILAGTIMCIIHSVPLQKRPQIQGLFGALFGVASVVGPLIGGAFASNVTWRWCFYVNLPIGGAAMVFIAFCLKVPKQDTAKVSWAEKLLQLDLFGTTPLVSGVVCLILALQWGAQTYPWGSGRVVACLVLMGVLLLSFVAVQVFLPKTATLPVRIFSQRSIISGFWQTLCVGSGNYIFVYFLPIWFQSIKGSSAVESGIHLLPMMISMVVGSIGGGIINSKVGYYTPLAIIGSCIMSAGAGLLTTFQVDTGEGKWIGYQIVYGLGLGLCFQVPNLAAQTVLPKPDVSSGLALMLFGQLIGAAVFVSVGENILANQLVKRLSGLPGFNPRLVTSGGVTKLLNTMPTDQHNTVLRSYNEALQKVFQAGLIISCLTLLGAATLEWKSIKKGQPKPDAENNGPAGEEKTAEAVGGRSIPTNYSLYDWYPGGERYKFVRTT</sequence>
<dbReference type="STRING" id="1220188.A0A4S3JVD2"/>
<evidence type="ECO:0000256" key="3">
    <source>
        <dbReference type="ARBA" id="ARBA00022692"/>
    </source>
</evidence>
<feature type="transmembrane region" description="Helical" evidence="7">
    <location>
        <begin position="189"/>
        <end position="211"/>
    </location>
</feature>
<comment type="similarity">
    <text evidence="2">Belongs to the major facilitator superfamily. TCR/Tet family.</text>
</comment>
<feature type="compositionally biased region" description="Basic and acidic residues" evidence="6">
    <location>
        <begin position="23"/>
        <end position="40"/>
    </location>
</feature>
<dbReference type="EMBL" id="SOSA01000020">
    <property type="protein sequence ID" value="THC99365.1"/>
    <property type="molecule type" value="Genomic_DNA"/>
</dbReference>
<feature type="domain" description="Major facilitator superfamily (MFS) profile" evidence="8">
    <location>
        <begin position="64"/>
        <end position="553"/>
    </location>
</feature>
<evidence type="ECO:0000313" key="10">
    <source>
        <dbReference type="Proteomes" id="UP000308092"/>
    </source>
</evidence>
<feature type="region of interest" description="Disordered" evidence="6">
    <location>
        <begin position="552"/>
        <end position="574"/>
    </location>
</feature>
<dbReference type="CDD" id="cd17502">
    <property type="entry name" value="MFS_Azr1_MDR_like"/>
    <property type="match status" value="1"/>
</dbReference>
<evidence type="ECO:0000256" key="6">
    <source>
        <dbReference type="SAM" id="MobiDB-lite"/>
    </source>
</evidence>
<keyword evidence="4 7" id="KW-1133">Transmembrane helix</keyword>
<dbReference type="Gene3D" id="1.20.1250.20">
    <property type="entry name" value="MFS general substrate transporter like domains"/>
    <property type="match status" value="2"/>
</dbReference>
<dbReference type="InterPro" id="IPR011701">
    <property type="entry name" value="MFS"/>
</dbReference>
<proteinExistence type="inferred from homology"/>
<feature type="transmembrane region" description="Helical" evidence="7">
    <location>
        <begin position="420"/>
        <end position="442"/>
    </location>
</feature>
<keyword evidence="10" id="KW-1185">Reference proteome</keyword>
<feature type="transmembrane region" description="Helical" evidence="7">
    <location>
        <begin position="154"/>
        <end position="177"/>
    </location>
</feature>
<organism evidence="9 10">
    <name type="scientific">Aspergillus tanneri</name>
    <dbReference type="NCBI Taxonomy" id="1220188"/>
    <lineage>
        <taxon>Eukaryota</taxon>
        <taxon>Fungi</taxon>
        <taxon>Dikarya</taxon>
        <taxon>Ascomycota</taxon>
        <taxon>Pezizomycotina</taxon>
        <taxon>Eurotiomycetes</taxon>
        <taxon>Eurotiomycetidae</taxon>
        <taxon>Eurotiales</taxon>
        <taxon>Aspergillaceae</taxon>
        <taxon>Aspergillus</taxon>
        <taxon>Aspergillus subgen. Circumdati</taxon>
    </lineage>
</organism>
<keyword evidence="3 7" id="KW-0812">Transmembrane</keyword>
<feature type="transmembrane region" description="Helical" evidence="7">
    <location>
        <begin position="217"/>
        <end position="237"/>
    </location>
</feature>
<feature type="transmembrane region" description="Helical" evidence="7">
    <location>
        <begin position="330"/>
        <end position="351"/>
    </location>
</feature>